<feature type="domain" description="Protein kinase" evidence="1">
    <location>
        <begin position="28"/>
        <end position="305"/>
    </location>
</feature>
<comment type="caution">
    <text evidence="2">The sequence shown here is derived from an EMBL/GenBank/DDBJ whole genome shotgun (WGS) entry which is preliminary data.</text>
</comment>
<dbReference type="PANTHER" id="PTHR24362:SF309">
    <property type="entry name" value="PROTEIN KINASE DOMAIN-CONTAINING PROTEIN"/>
    <property type="match status" value="1"/>
</dbReference>
<dbReference type="InterPro" id="IPR000719">
    <property type="entry name" value="Prot_kinase_dom"/>
</dbReference>
<protein>
    <recommendedName>
        <fullName evidence="1">Protein kinase domain-containing protein</fullName>
    </recommendedName>
</protein>
<accession>A0A8S1MTY7</accession>
<sequence length="437" mass="51132">MSDQNDIMQVIQLRGNKVIQGFNLTYQCQLSTLLGYGQNRAYVGVDNLGNKVAMKEHYNEEAMRKEIQILEQLNHPNIVQYIDSCNLFHSTNQYHSEWNGYICMELGIYDLCTYKQKNLPIGKELIDQILSALAYLQQQKIAHCDIKPQNILVMQTNPVVYKICDFASSKIEESELTERSEECKRQIGQVGSKRSKKSTKKKFFQIGTNQYMSPEMLNNNVQNYYLSDVFSLGLVFLNVFRDYRLNQTDRESLKAEIISQEIKDKINQNEDDISKLLDQMIQFNPHDRLDFISLLEFWNRNKQKIKKQDYKSIPTRKPRAESNLLTIQQDQFERTQLFRLPQLSKIKCQRSQFSQNFQSFTPQKNNLTIEKQGISPTKQIKLQQISPSNKYFIKPPKSPVKSKNSSPTKSLIFNKFEQTQIREEKIKPFSIKTIQAI</sequence>
<dbReference type="EMBL" id="CAJJDM010000073">
    <property type="protein sequence ID" value="CAD8083630.1"/>
    <property type="molecule type" value="Genomic_DNA"/>
</dbReference>
<dbReference type="GO" id="GO:0005524">
    <property type="term" value="F:ATP binding"/>
    <property type="evidence" value="ECO:0007669"/>
    <property type="project" value="InterPro"/>
</dbReference>
<evidence type="ECO:0000313" key="3">
    <source>
        <dbReference type="Proteomes" id="UP000688137"/>
    </source>
</evidence>
<dbReference type="PROSITE" id="PS00108">
    <property type="entry name" value="PROTEIN_KINASE_ST"/>
    <property type="match status" value="1"/>
</dbReference>
<dbReference type="OMA" id="EWNGYIC"/>
<dbReference type="Proteomes" id="UP000688137">
    <property type="component" value="Unassembled WGS sequence"/>
</dbReference>
<dbReference type="PANTHER" id="PTHR24362">
    <property type="entry name" value="SERINE/THREONINE-PROTEIN KINASE NEK"/>
    <property type="match status" value="1"/>
</dbReference>
<reference evidence="2" key="1">
    <citation type="submission" date="2021-01" db="EMBL/GenBank/DDBJ databases">
        <authorList>
            <consortium name="Genoscope - CEA"/>
            <person name="William W."/>
        </authorList>
    </citation>
    <scope>NUCLEOTIDE SEQUENCE</scope>
</reference>
<dbReference type="AlphaFoldDB" id="A0A8S1MTY7"/>
<proteinExistence type="predicted"/>
<dbReference type="GO" id="GO:0004672">
    <property type="term" value="F:protein kinase activity"/>
    <property type="evidence" value="ECO:0007669"/>
    <property type="project" value="InterPro"/>
</dbReference>
<keyword evidence="3" id="KW-1185">Reference proteome</keyword>
<evidence type="ECO:0000313" key="2">
    <source>
        <dbReference type="EMBL" id="CAD8083630.1"/>
    </source>
</evidence>
<name>A0A8S1MTY7_PARPR</name>
<evidence type="ECO:0000259" key="1">
    <source>
        <dbReference type="PROSITE" id="PS50011"/>
    </source>
</evidence>
<dbReference type="InterPro" id="IPR008271">
    <property type="entry name" value="Ser/Thr_kinase_AS"/>
</dbReference>
<organism evidence="2 3">
    <name type="scientific">Paramecium primaurelia</name>
    <dbReference type="NCBI Taxonomy" id="5886"/>
    <lineage>
        <taxon>Eukaryota</taxon>
        <taxon>Sar</taxon>
        <taxon>Alveolata</taxon>
        <taxon>Ciliophora</taxon>
        <taxon>Intramacronucleata</taxon>
        <taxon>Oligohymenophorea</taxon>
        <taxon>Peniculida</taxon>
        <taxon>Parameciidae</taxon>
        <taxon>Paramecium</taxon>
    </lineage>
</organism>
<dbReference type="SMART" id="SM00220">
    <property type="entry name" value="S_TKc"/>
    <property type="match status" value="1"/>
</dbReference>
<dbReference type="Pfam" id="PF00069">
    <property type="entry name" value="Pkinase"/>
    <property type="match status" value="1"/>
</dbReference>
<gene>
    <name evidence="2" type="ORF">PPRIM_AZ9-3.1.T0700156</name>
</gene>
<dbReference type="PROSITE" id="PS50011">
    <property type="entry name" value="PROTEIN_KINASE_DOM"/>
    <property type="match status" value="1"/>
</dbReference>